<evidence type="ECO:0000313" key="15">
    <source>
        <dbReference type="EMBL" id="KAL1512549.1"/>
    </source>
</evidence>
<feature type="coiled-coil region" evidence="12">
    <location>
        <begin position="235"/>
        <end position="336"/>
    </location>
</feature>
<evidence type="ECO:0000256" key="10">
    <source>
        <dbReference type="ARBA" id="ARBA00023204"/>
    </source>
</evidence>
<evidence type="ECO:0000313" key="16">
    <source>
        <dbReference type="Proteomes" id="UP001566132"/>
    </source>
</evidence>
<evidence type="ECO:0000256" key="2">
    <source>
        <dbReference type="ARBA" id="ARBA00004286"/>
    </source>
</evidence>
<name>A0ABD1F8A4_HYPHA</name>
<keyword evidence="8 12" id="KW-0175">Coiled coil</keyword>
<dbReference type="Gene3D" id="3.40.50.300">
    <property type="entry name" value="P-loop containing nucleotide triphosphate hydrolases"/>
    <property type="match status" value="2"/>
</dbReference>
<keyword evidence="7" id="KW-0067">ATP-binding</keyword>
<evidence type="ECO:0000256" key="13">
    <source>
        <dbReference type="SAM" id="MobiDB-lite"/>
    </source>
</evidence>
<evidence type="ECO:0000256" key="12">
    <source>
        <dbReference type="SAM" id="Coils"/>
    </source>
</evidence>
<dbReference type="GO" id="GO:0006310">
    <property type="term" value="P:DNA recombination"/>
    <property type="evidence" value="ECO:0007669"/>
    <property type="project" value="UniProtKB-KW"/>
</dbReference>
<dbReference type="InterPro" id="IPR038729">
    <property type="entry name" value="Rad50/SbcC_AAA"/>
</dbReference>
<dbReference type="Proteomes" id="UP001566132">
    <property type="component" value="Unassembled WGS sequence"/>
</dbReference>
<dbReference type="AlphaFoldDB" id="A0ABD1F8A4"/>
<evidence type="ECO:0000256" key="6">
    <source>
        <dbReference type="ARBA" id="ARBA00022763"/>
    </source>
</evidence>
<dbReference type="GO" id="GO:0005524">
    <property type="term" value="F:ATP binding"/>
    <property type="evidence" value="ECO:0007669"/>
    <property type="project" value="UniProtKB-KW"/>
</dbReference>
<comment type="caution">
    <text evidence="15">The sequence shown here is derived from an EMBL/GenBank/DDBJ whole genome shotgun (WGS) entry which is preliminary data.</text>
</comment>
<evidence type="ECO:0000256" key="1">
    <source>
        <dbReference type="ARBA" id="ARBA00004123"/>
    </source>
</evidence>
<evidence type="ECO:0000256" key="11">
    <source>
        <dbReference type="ARBA" id="ARBA00023242"/>
    </source>
</evidence>
<evidence type="ECO:0000256" key="3">
    <source>
        <dbReference type="ARBA" id="ARBA00006793"/>
    </source>
</evidence>
<reference evidence="15 16" key="1">
    <citation type="submission" date="2024-05" db="EMBL/GenBank/DDBJ databases">
        <title>Genetic variation in Jamaican populations of the coffee berry borer (Hypothenemus hampei).</title>
        <authorList>
            <person name="Errbii M."/>
            <person name="Myrie A."/>
        </authorList>
    </citation>
    <scope>NUCLEOTIDE SEQUENCE [LARGE SCALE GENOMIC DNA]</scope>
    <source>
        <strain evidence="15">JA-Hopewell-2020-01-JO</strain>
        <tissue evidence="15">Whole body</tissue>
    </source>
</reference>
<dbReference type="EMBL" id="JBDJPC010000002">
    <property type="protein sequence ID" value="KAL1512549.1"/>
    <property type="molecule type" value="Genomic_DNA"/>
</dbReference>
<keyword evidence="9" id="KW-0233">DNA recombination</keyword>
<feature type="coiled-coil region" evidence="12">
    <location>
        <begin position="689"/>
        <end position="793"/>
    </location>
</feature>
<dbReference type="GO" id="GO:0005634">
    <property type="term" value="C:nucleus"/>
    <property type="evidence" value="ECO:0007669"/>
    <property type="project" value="UniProtKB-SubCell"/>
</dbReference>
<keyword evidence="11" id="KW-0539">Nucleus</keyword>
<dbReference type="PANTHER" id="PTHR19306:SF6">
    <property type="entry name" value="STRUCTURAL MAINTENANCE OF CHROMOSOMES PROTEIN 6"/>
    <property type="match status" value="1"/>
</dbReference>
<evidence type="ECO:0000256" key="8">
    <source>
        <dbReference type="ARBA" id="ARBA00023054"/>
    </source>
</evidence>
<feature type="region of interest" description="Disordered" evidence="13">
    <location>
        <begin position="1"/>
        <end position="31"/>
    </location>
</feature>
<gene>
    <name evidence="15" type="ORF">ABEB36_002130</name>
</gene>
<evidence type="ECO:0000259" key="14">
    <source>
        <dbReference type="Pfam" id="PF13476"/>
    </source>
</evidence>
<evidence type="ECO:0000256" key="5">
    <source>
        <dbReference type="ARBA" id="ARBA00022741"/>
    </source>
</evidence>
<dbReference type="Pfam" id="PF13476">
    <property type="entry name" value="AAA_23"/>
    <property type="match status" value="1"/>
</dbReference>
<accession>A0ABD1F8A4</accession>
<comment type="similarity">
    <text evidence="3">Belongs to the SMC family. SMC6 subfamily.</text>
</comment>
<dbReference type="GO" id="GO:0005694">
    <property type="term" value="C:chromosome"/>
    <property type="evidence" value="ECO:0007669"/>
    <property type="project" value="UniProtKB-SubCell"/>
</dbReference>
<dbReference type="SUPFAM" id="SSF52540">
    <property type="entry name" value="P-loop containing nucleoside triphosphate hydrolases"/>
    <property type="match status" value="2"/>
</dbReference>
<evidence type="ECO:0000256" key="7">
    <source>
        <dbReference type="ARBA" id="ARBA00022840"/>
    </source>
</evidence>
<dbReference type="InterPro" id="IPR027417">
    <property type="entry name" value="P-loop_NTPase"/>
</dbReference>
<keyword evidence="6" id="KW-0227">DNA damage</keyword>
<keyword evidence="5" id="KW-0547">Nucleotide-binding</keyword>
<evidence type="ECO:0000256" key="9">
    <source>
        <dbReference type="ARBA" id="ARBA00023172"/>
    </source>
</evidence>
<feature type="coiled-coil region" evidence="12">
    <location>
        <begin position="407"/>
        <end position="469"/>
    </location>
</feature>
<sequence length="1071" mass="123622">MSQPSQKSKKRKPLSQLEVEHTSGKPKRTRVVEGELPTCSRRAGTINYMILKNFMCHSLLEVDFKDNNISMVIGKNGSGKSALLTALIVGLGGKATLTNRGTSVKNFVKAGKTSGSIEIQLFNEGPMSYRPTVYGKTITVIRNLTVSGSGTYRIKADNGITISTHAKEIGNITQNLNIQVDNPVCLLTQDTSRNFLSNNDPKAKFSLFMRATKLETLENVFKEINFNKNECSKLLDDKKKVFKGLQTEIRKLKAKLDGHQQIVTLKERKLKLKNEMMWAQVKDSEDELKNEENIANNLNRKLEEYKENKTKNKDEIEEIEKRILDYERQLAELKNQLTIQKRPETDINQQLQKLRDSFMEAKLKKQSLAIEIDAKNKDAIYLQREIDNAGENIAKVKSQKKQRMEILGKLREKIKCGNERLEATRNELFQIKHDIMRKQEDAESLKREIRQINEELDRERANLMLLQKQSGNTLLNYGRYIPKVKEMIERYKNSFQYEPKGPLGAYMKLKDKKWGVAVEGFLGRGILNAFIVDNQRDGKILRDIFSKCLEGERQPTIITSKFINRKHNVQENLTKAPPGCECLYNAVIIDDIVVSNCIIDQLNTESILLIPNNEMAMQIMADRNRVPANCRQGLTMKGDKFFPDPNYKTYASSYHQARYLQVDSSEYLQQLRDHIGGIEKRKRSVQMQYESLQSDIQSHSLMKKGLEDKIHQLTMEKQQIQQKYDELSEENEPEIQNIQYMENELNDIKSTLNEKNAALRAVKDELNELKAKMNVQEELLAKTRNVVQALEERLWPLQEQIQQNTSNKKQLMSSKEIAKQKELEMRRKVENALAVVASKRTEVTSKTTNALKSGNRPSDLRGVAEISQEEQELKKNIERIEMESENIDEITEKYKSLVEKYQLASGVLMALCTDLEELNKAVELRQKHYKLSENYFITFMKHSFKKVLDFRQFKGTIKIDMEKKLLDLVVMPQQGSQGVTVTSNLSGGERSFSTVAFLYALWQCMDFPFYFLDEFDVYMDKLNRSKVIDILLHHANSKPDLQFVFLTPQDVSFLKQNVSILRLEDPERIHV</sequence>
<keyword evidence="4" id="KW-0158">Chromosome</keyword>
<comment type="subcellular location">
    <subcellularLocation>
        <location evidence="2">Chromosome</location>
    </subcellularLocation>
    <subcellularLocation>
        <location evidence="1">Nucleus</location>
    </subcellularLocation>
</comment>
<keyword evidence="16" id="KW-1185">Reference proteome</keyword>
<feature type="coiled-coil region" evidence="12">
    <location>
        <begin position="863"/>
        <end position="900"/>
    </location>
</feature>
<proteinExistence type="inferred from homology"/>
<keyword evidence="10" id="KW-0234">DNA repair</keyword>
<dbReference type="GO" id="GO:0006281">
    <property type="term" value="P:DNA repair"/>
    <property type="evidence" value="ECO:0007669"/>
    <property type="project" value="UniProtKB-KW"/>
</dbReference>
<evidence type="ECO:0000256" key="4">
    <source>
        <dbReference type="ARBA" id="ARBA00022454"/>
    </source>
</evidence>
<feature type="domain" description="Rad50/SbcC-type AAA" evidence="14">
    <location>
        <begin position="50"/>
        <end position="256"/>
    </location>
</feature>
<dbReference type="PANTHER" id="PTHR19306">
    <property type="entry name" value="STRUCTURAL MAINTENANCE OF CHROMOSOMES 5,6 SMC5, SMC6"/>
    <property type="match status" value="1"/>
</dbReference>
<organism evidence="15 16">
    <name type="scientific">Hypothenemus hampei</name>
    <name type="common">Coffee berry borer</name>
    <dbReference type="NCBI Taxonomy" id="57062"/>
    <lineage>
        <taxon>Eukaryota</taxon>
        <taxon>Metazoa</taxon>
        <taxon>Ecdysozoa</taxon>
        <taxon>Arthropoda</taxon>
        <taxon>Hexapoda</taxon>
        <taxon>Insecta</taxon>
        <taxon>Pterygota</taxon>
        <taxon>Neoptera</taxon>
        <taxon>Endopterygota</taxon>
        <taxon>Coleoptera</taxon>
        <taxon>Polyphaga</taxon>
        <taxon>Cucujiformia</taxon>
        <taxon>Curculionidae</taxon>
        <taxon>Scolytinae</taxon>
        <taxon>Hypothenemus</taxon>
    </lineage>
</organism>
<protein>
    <recommendedName>
        <fullName evidence="14">Rad50/SbcC-type AAA domain-containing protein</fullName>
    </recommendedName>
</protein>